<name>A0A0C3EFL8_PILCF</name>
<sequence length="66" mass="7740">MGWERVEGRFCVDGSTFSFICFRCFQVPFPLRLWFICLGVWTFFQIPSFLFFDSLNQSVAQQPTSA</sequence>
<organism evidence="2 3">
    <name type="scientific">Piloderma croceum (strain F 1598)</name>
    <dbReference type="NCBI Taxonomy" id="765440"/>
    <lineage>
        <taxon>Eukaryota</taxon>
        <taxon>Fungi</taxon>
        <taxon>Dikarya</taxon>
        <taxon>Basidiomycota</taxon>
        <taxon>Agaricomycotina</taxon>
        <taxon>Agaricomycetes</taxon>
        <taxon>Agaricomycetidae</taxon>
        <taxon>Atheliales</taxon>
        <taxon>Atheliaceae</taxon>
        <taxon>Piloderma</taxon>
    </lineage>
</organism>
<evidence type="ECO:0000313" key="3">
    <source>
        <dbReference type="Proteomes" id="UP000054166"/>
    </source>
</evidence>
<protein>
    <submittedName>
        <fullName evidence="2">Uncharacterized protein</fullName>
    </submittedName>
</protein>
<dbReference type="Proteomes" id="UP000054166">
    <property type="component" value="Unassembled WGS sequence"/>
</dbReference>
<evidence type="ECO:0000256" key="1">
    <source>
        <dbReference type="SAM" id="Phobius"/>
    </source>
</evidence>
<evidence type="ECO:0000313" key="2">
    <source>
        <dbReference type="EMBL" id="KIM71470.1"/>
    </source>
</evidence>
<keyword evidence="3" id="KW-1185">Reference proteome</keyword>
<feature type="transmembrane region" description="Helical" evidence="1">
    <location>
        <begin position="33"/>
        <end position="52"/>
    </location>
</feature>
<dbReference type="InParanoid" id="A0A0C3EFL8"/>
<proteinExistence type="predicted"/>
<dbReference type="AlphaFoldDB" id="A0A0C3EFL8"/>
<dbReference type="EMBL" id="KN833306">
    <property type="protein sequence ID" value="KIM71470.1"/>
    <property type="molecule type" value="Genomic_DNA"/>
</dbReference>
<keyword evidence="1" id="KW-0472">Membrane</keyword>
<reference evidence="3" key="2">
    <citation type="submission" date="2015-01" db="EMBL/GenBank/DDBJ databases">
        <title>Evolutionary Origins and Diversification of the Mycorrhizal Mutualists.</title>
        <authorList>
            <consortium name="DOE Joint Genome Institute"/>
            <consortium name="Mycorrhizal Genomics Consortium"/>
            <person name="Kohler A."/>
            <person name="Kuo A."/>
            <person name="Nagy L.G."/>
            <person name="Floudas D."/>
            <person name="Copeland A."/>
            <person name="Barry K.W."/>
            <person name="Cichocki N."/>
            <person name="Veneault-Fourrey C."/>
            <person name="LaButti K."/>
            <person name="Lindquist E.A."/>
            <person name="Lipzen A."/>
            <person name="Lundell T."/>
            <person name="Morin E."/>
            <person name="Murat C."/>
            <person name="Riley R."/>
            <person name="Ohm R."/>
            <person name="Sun H."/>
            <person name="Tunlid A."/>
            <person name="Henrissat B."/>
            <person name="Grigoriev I.V."/>
            <person name="Hibbett D.S."/>
            <person name="Martin F."/>
        </authorList>
    </citation>
    <scope>NUCLEOTIDE SEQUENCE [LARGE SCALE GENOMIC DNA]</scope>
    <source>
        <strain evidence="3">F 1598</strain>
    </source>
</reference>
<keyword evidence="1" id="KW-1133">Transmembrane helix</keyword>
<dbReference type="HOGENOM" id="CLU_2832100_0_0_1"/>
<keyword evidence="1" id="KW-0812">Transmembrane</keyword>
<reference evidence="2 3" key="1">
    <citation type="submission" date="2014-04" db="EMBL/GenBank/DDBJ databases">
        <authorList>
            <consortium name="DOE Joint Genome Institute"/>
            <person name="Kuo A."/>
            <person name="Tarkka M."/>
            <person name="Buscot F."/>
            <person name="Kohler A."/>
            <person name="Nagy L.G."/>
            <person name="Floudas D."/>
            <person name="Copeland A."/>
            <person name="Barry K.W."/>
            <person name="Cichocki N."/>
            <person name="Veneault-Fourrey C."/>
            <person name="LaButti K."/>
            <person name="Lindquist E.A."/>
            <person name="Lipzen A."/>
            <person name="Lundell T."/>
            <person name="Morin E."/>
            <person name="Murat C."/>
            <person name="Sun H."/>
            <person name="Tunlid A."/>
            <person name="Henrissat B."/>
            <person name="Grigoriev I.V."/>
            <person name="Hibbett D.S."/>
            <person name="Martin F."/>
            <person name="Nordberg H.P."/>
            <person name="Cantor M.N."/>
            <person name="Hua S.X."/>
        </authorList>
    </citation>
    <scope>NUCLEOTIDE SEQUENCE [LARGE SCALE GENOMIC DNA]</scope>
    <source>
        <strain evidence="2 3">F 1598</strain>
    </source>
</reference>
<gene>
    <name evidence="2" type="ORF">PILCRDRAFT_753443</name>
</gene>
<accession>A0A0C3EFL8</accession>